<dbReference type="Gramene" id="Mp8g06120.1">
    <property type="protein sequence ID" value="Mp8g06120.1.cds"/>
    <property type="gene ID" value="Mp8g06120"/>
</dbReference>
<feature type="compositionally biased region" description="Basic and acidic residues" evidence="4">
    <location>
        <begin position="369"/>
        <end position="388"/>
    </location>
</feature>
<feature type="compositionally biased region" description="Basic and acidic residues" evidence="4">
    <location>
        <begin position="32"/>
        <end position="41"/>
    </location>
</feature>
<dbReference type="InterPro" id="IPR011990">
    <property type="entry name" value="TPR-like_helical_dom_sf"/>
</dbReference>
<evidence type="ECO:0000313" key="6">
    <source>
        <dbReference type="Proteomes" id="UP000244005"/>
    </source>
</evidence>
<feature type="region of interest" description="Disordered" evidence="4">
    <location>
        <begin position="115"/>
        <end position="134"/>
    </location>
</feature>
<dbReference type="SUPFAM" id="SSF48452">
    <property type="entry name" value="TPR-like"/>
    <property type="match status" value="2"/>
</dbReference>
<feature type="repeat" description="TPR" evidence="3">
    <location>
        <begin position="973"/>
        <end position="1006"/>
    </location>
</feature>
<feature type="compositionally biased region" description="Basic and acidic residues" evidence="4">
    <location>
        <begin position="1"/>
        <end position="11"/>
    </location>
</feature>
<dbReference type="PROSITE" id="PS50293">
    <property type="entry name" value="TPR_REGION"/>
    <property type="match status" value="2"/>
</dbReference>
<dbReference type="Pfam" id="PF07719">
    <property type="entry name" value="TPR_2"/>
    <property type="match status" value="1"/>
</dbReference>
<gene>
    <name evidence="5" type="ORF">MARPO_0013s0178</name>
</gene>
<dbReference type="InterPro" id="IPR013105">
    <property type="entry name" value="TPR_2"/>
</dbReference>
<evidence type="ECO:0000256" key="3">
    <source>
        <dbReference type="PROSITE-ProRule" id="PRU00339"/>
    </source>
</evidence>
<feature type="compositionally biased region" description="Polar residues" evidence="4">
    <location>
        <begin position="322"/>
        <end position="335"/>
    </location>
</feature>
<dbReference type="PANTHER" id="PTHR45523:SF1">
    <property type="entry name" value="TETRATRICOPEPTIDE REPEAT (TPR)-CONTAINING PROTEIN"/>
    <property type="match status" value="1"/>
</dbReference>
<feature type="repeat" description="TPR" evidence="3">
    <location>
        <begin position="939"/>
        <end position="972"/>
    </location>
</feature>
<accession>A0A2R6XIP0</accession>
<dbReference type="Gramene" id="Mp8g06120.2">
    <property type="protein sequence ID" value="Mp8g06120.2.cds"/>
    <property type="gene ID" value="Mp8g06120"/>
</dbReference>
<keyword evidence="1" id="KW-0677">Repeat</keyword>
<organism evidence="5 6">
    <name type="scientific">Marchantia polymorpha</name>
    <name type="common">Common liverwort</name>
    <name type="synonym">Marchantia aquatica</name>
    <dbReference type="NCBI Taxonomy" id="3197"/>
    <lineage>
        <taxon>Eukaryota</taxon>
        <taxon>Viridiplantae</taxon>
        <taxon>Streptophyta</taxon>
        <taxon>Embryophyta</taxon>
        <taxon>Marchantiophyta</taxon>
        <taxon>Marchantiopsida</taxon>
        <taxon>Marchantiidae</taxon>
        <taxon>Marchantiales</taxon>
        <taxon>Marchantiaceae</taxon>
        <taxon>Marchantia</taxon>
    </lineage>
</organism>
<reference evidence="6" key="1">
    <citation type="journal article" date="2017" name="Cell">
        <title>Insights into land plant evolution garnered from the Marchantia polymorpha genome.</title>
        <authorList>
            <person name="Bowman J.L."/>
            <person name="Kohchi T."/>
            <person name="Yamato K.T."/>
            <person name="Jenkins J."/>
            <person name="Shu S."/>
            <person name="Ishizaki K."/>
            <person name="Yamaoka S."/>
            <person name="Nishihama R."/>
            <person name="Nakamura Y."/>
            <person name="Berger F."/>
            <person name="Adam C."/>
            <person name="Aki S.S."/>
            <person name="Althoff F."/>
            <person name="Araki T."/>
            <person name="Arteaga-Vazquez M.A."/>
            <person name="Balasubrmanian S."/>
            <person name="Barry K."/>
            <person name="Bauer D."/>
            <person name="Boehm C.R."/>
            <person name="Briginshaw L."/>
            <person name="Caballero-Perez J."/>
            <person name="Catarino B."/>
            <person name="Chen F."/>
            <person name="Chiyoda S."/>
            <person name="Chovatia M."/>
            <person name="Davies K.M."/>
            <person name="Delmans M."/>
            <person name="Demura T."/>
            <person name="Dierschke T."/>
            <person name="Dolan L."/>
            <person name="Dorantes-Acosta A.E."/>
            <person name="Eklund D.M."/>
            <person name="Florent S.N."/>
            <person name="Flores-Sandoval E."/>
            <person name="Fujiyama A."/>
            <person name="Fukuzawa H."/>
            <person name="Galik B."/>
            <person name="Grimanelli D."/>
            <person name="Grimwood J."/>
            <person name="Grossniklaus U."/>
            <person name="Hamada T."/>
            <person name="Haseloff J."/>
            <person name="Hetherington A.J."/>
            <person name="Higo A."/>
            <person name="Hirakawa Y."/>
            <person name="Hundley H.N."/>
            <person name="Ikeda Y."/>
            <person name="Inoue K."/>
            <person name="Inoue S.I."/>
            <person name="Ishida S."/>
            <person name="Jia Q."/>
            <person name="Kakita M."/>
            <person name="Kanazawa T."/>
            <person name="Kawai Y."/>
            <person name="Kawashima T."/>
            <person name="Kennedy M."/>
            <person name="Kinose K."/>
            <person name="Kinoshita T."/>
            <person name="Kohara Y."/>
            <person name="Koide E."/>
            <person name="Komatsu K."/>
            <person name="Kopischke S."/>
            <person name="Kubo M."/>
            <person name="Kyozuka J."/>
            <person name="Lagercrantz U."/>
            <person name="Lin S.S."/>
            <person name="Lindquist E."/>
            <person name="Lipzen A.M."/>
            <person name="Lu C.W."/>
            <person name="De Luna E."/>
            <person name="Martienssen R.A."/>
            <person name="Minamino N."/>
            <person name="Mizutani M."/>
            <person name="Mizutani M."/>
            <person name="Mochizuki N."/>
            <person name="Monte I."/>
            <person name="Mosher R."/>
            <person name="Nagasaki H."/>
            <person name="Nakagami H."/>
            <person name="Naramoto S."/>
            <person name="Nishitani K."/>
            <person name="Ohtani M."/>
            <person name="Okamoto T."/>
            <person name="Okumura M."/>
            <person name="Phillips J."/>
            <person name="Pollak B."/>
            <person name="Reinders A."/>
            <person name="Rovekamp M."/>
            <person name="Sano R."/>
            <person name="Sawa S."/>
            <person name="Schmid M.W."/>
            <person name="Shirakawa M."/>
            <person name="Solano R."/>
            <person name="Spunde A."/>
            <person name="Suetsugu N."/>
            <person name="Sugano S."/>
            <person name="Sugiyama A."/>
            <person name="Sun R."/>
            <person name="Suzuki Y."/>
            <person name="Takenaka M."/>
            <person name="Takezawa D."/>
            <person name="Tomogane H."/>
            <person name="Tsuzuki M."/>
            <person name="Ueda T."/>
            <person name="Umeda M."/>
            <person name="Ward J.M."/>
            <person name="Watanabe Y."/>
            <person name="Yazaki K."/>
            <person name="Yokoyama R."/>
            <person name="Yoshitake Y."/>
            <person name="Yotsui I."/>
            <person name="Zachgo S."/>
            <person name="Schmutz J."/>
        </authorList>
    </citation>
    <scope>NUCLEOTIDE SEQUENCE [LARGE SCALE GENOMIC DNA]</scope>
    <source>
        <strain evidence="6">Tak-1</strain>
    </source>
</reference>
<protein>
    <recommendedName>
        <fullName evidence="7">UDP-N-acetylglucosamine--peptide N-acetylglucosaminyltransferase SPINDLY</fullName>
    </recommendedName>
</protein>
<dbReference type="PANTHER" id="PTHR45523">
    <property type="entry name" value="TETRATRICOPEPTIDE REPEAT (TPR)-CONTAINING PROTEIN-RELATED"/>
    <property type="match status" value="1"/>
</dbReference>
<dbReference type="EMBL" id="KZ772685">
    <property type="protein sequence ID" value="PTQ45983.1"/>
    <property type="molecule type" value="Genomic_DNA"/>
</dbReference>
<dbReference type="Pfam" id="PF13432">
    <property type="entry name" value="TPR_16"/>
    <property type="match status" value="1"/>
</dbReference>
<feature type="compositionally biased region" description="Basic and acidic residues" evidence="4">
    <location>
        <begin position="344"/>
        <end position="359"/>
    </location>
</feature>
<dbReference type="Gene3D" id="1.25.40.10">
    <property type="entry name" value="Tetratricopeptide repeat domain"/>
    <property type="match status" value="4"/>
</dbReference>
<dbReference type="Proteomes" id="UP000244005">
    <property type="component" value="Unassembled WGS sequence"/>
</dbReference>
<evidence type="ECO:0000256" key="2">
    <source>
        <dbReference type="ARBA" id="ARBA00022803"/>
    </source>
</evidence>
<feature type="region of interest" description="Disordered" evidence="4">
    <location>
        <begin position="427"/>
        <end position="452"/>
    </location>
</feature>
<feature type="repeat" description="TPR" evidence="3">
    <location>
        <begin position="740"/>
        <end position="773"/>
    </location>
</feature>
<sequence length="1077" mass="117322">MDRERERDKMNAHMQELRQSGLSLSMYPGPSDNRKKEDNRFSDGGMFSLGSTLIKNRSGDGKLVQFGETGDMTLSEKNLRMGSEAPSGVEERRLTANSNLHLDSRVEAVHSLTPMGLLSDSTSPPHQPSNAQTPPLYRQGIPPQRGSPPSGGIIAGAHVNEGQKTFAKEPHSLHMAMDPSKRSMTVHGPPVDHQQISKAGQRRRTPNTRETKGMVSAGSAPQQVFHQHALQQLHQQQHGIQHVLYHHPSQHSQESFYLQGQYNGAAQNAQLQTMQQFNSSQHHAMPQPQGLFMSNHSLKVEPVELERSASVDRVQLEKVSSIDRSSPPDSLSPKESVSVAETRGVGDADLKKMNTDESKPSVSLGSAAESKDSVRSGIRRDGGDRESLHPQSQSSGRTSRENMFADLNAEPPASDGEDECLLRIDDATTIAQPESSRTTTEEKRKRKKTIKDPKILKEGEEVDNKKAIKVVKSRAKPKVEVVMDGIEGDGDNHLVGVLTTKDDKLKSLKDGLVCVTRKQPKNANAHFTLGLLYQRSGHFAKAGLCYTQAIEALKQSEVDSNAPRPQLMATIQVHHAQCLLEELFGVEGEPEKGLTDDALEKLVLKLKVATLMDIGQAAVWSTLGLLLLRAGKDKSAIQILTSLLEVVPDHLDALNNLGVSYLHSGELARAARCFQTVLEKDKTRPGAFSNYAVQLLHQYGSFFASAGAGAGPEAYLTRQAAAKAAQQCSEAALKEDAKAGHVWSNLAAAHTALGNIESASQCLEQAARLDPTRMSTRYAVAAHRIRDAERCENSSDQLGYAANEMASILREGDATTAQPSLGWSGLAMVNRAQHESAAAFEEGGVNLKEAEDRALHTLEQAIDEDPQDALQWHQMGLHTLCTLQFGAAQKFLKTSIARQRSCSPAWTNLGIALQLSEDPSIAEGVYKEALVHAPQEQAHSIHANLGNLYRQQKRFSEAHECFKKALELCPDYAPACNNLGLLYVAENKWQEAISSFDRALRADPYLDAAKSNRMKAIALAQMQGNTIEESGPPFNPASEPTATSLLVDSATAVVASLSVHSPPQQPQRDPFPLPSVS</sequence>
<feature type="region of interest" description="Disordered" evidence="4">
    <location>
        <begin position="316"/>
        <end position="400"/>
    </location>
</feature>
<keyword evidence="6" id="KW-1185">Reference proteome</keyword>
<evidence type="ECO:0000256" key="4">
    <source>
        <dbReference type="SAM" id="MobiDB-lite"/>
    </source>
</evidence>
<dbReference type="OrthoDB" id="9991317at2759"/>
<proteinExistence type="predicted"/>
<feature type="repeat" description="TPR" evidence="3">
    <location>
        <begin position="617"/>
        <end position="650"/>
    </location>
</feature>
<evidence type="ECO:0008006" key="7">
    <source>
        <dbReference type="Google" id="ProtNLM"/>
    </source>
</evidence>
<feature type="region of interest" description="Disordered" evidence="4">
    <location>
        <begin position="181"/>
        <end position="214"/>
    </location>
</feature>
<feature type="repeat" description="TPR" evidence="3">
    <location>
        <begin position="651"/>
        <end position="684"/>
    </location>
</feature>
<feature type="region of interest" description="Disordered" evidence="4">
    <location>
        <begin position="1"/>
        <end position="42"/>
    </location>
</feature>
<evidence type="ECO:0000256" key="1">
    <source>
        <dbReference type="ARBA" id="ARBA00022737"/>
    </source>
</evidence>
<feature type="compositionally biased region" description="Polar residues" evidence="4">
    <location>
        <begin position="119"/>
        <end position="133"/>
    </location>
</feature>
<keyword evidence="2 3" id="KW-0802">TPR repeat</keyword>
<dbReference type="PROSITE" id="PS50005">
    <property type="entry name" value="TPR"/>
    <property type="match status" value="6"/>
</dbReference>
<feature type="repeat" description="TPR" evidence="3">
    <location>
        <begin position="523"/>
        <end position="556"/>
    </location>
</feature>
<name>A0A2R6XIP0_MARPO</name>
<evidence type="ECO:0000313" key="5">
    <source>
        <dbReference type="EMBL" id="PTQ45983.1"/>
    </source>
</evidence>
<dbReference type="Pfam" id="PF00515">
    <property type="entry name" value="TPR_1"/>
    <property type="match status" value="1"/>
</dbReference>
<feature type="region of interest" description="Disordered" evidence="4">
    <location>
        <begin position="1057"/>
        <end position="1077"/>
    </location>
</feature>
<feature type="compositionally biased region" description="Pro residues" evidence="4">
    <location>
        <begin position="1063"/>
        <end position="1077"/>
    </location>
</feature>
<dbReference type="SMART" id="SM00028">
    <property type="entry name" value="TPR"/>
    <property type="match status" value="7"/>
</dbReference>
<dbReference type="InterPro" id="IPR019734">
    <property type="entry name" value="TPR_rpt"/>
</dbReference>
<dbReference type="Pfam" id="PF13181">
    <property type="entry name" value="TPR_8"/>
    <property type="match status" value="2"/>
</dbReference>
<dbReference type="AlphaFoldDB" id="A0A2R6XIP0"/>